<gene>
    <name evidence="3" type="ORF">CKO43_24485</name>
</gene>
<name>A0ABS1E2U9_RUBGE</name>
<reference evidence="3" key="2">
    <citation type="journal article" date="2020" name="Microorganisms">
        <title>Osmotic Adaptation and Compatible Solute Biosynthesis of Phototrophic Bacteria as Revealed from Genome Analyses.</title>
        <authorList>
            <person name="Imhoff J.F."/>
            <person name="Rahn T."/>
            <person name="Kunzel S."/>
            <person name="Keller A."/>
            <person name="Neulinger S.C."/>
        </authorList>
    </citation>
    <scope>NUCLEOTIDE SEQUENCE</scope>
    <source>
        <strain evidence="3">IM 151</strain>
    </source>
</reference>
<feature type="domain" description="FecR protein" evidence="1">
    <location>
        <begin position="111"/>
        <end position="201"/>
    </location>
</feature>
<accession>A0ABS1E2U9</accession>
<evidence type="ECO:0000313" key="4">
    <source>
        <dbReference type="Proteomes" id="UP001041814"/>
    </source>
</evidence>
<dbReference type="InterPro" id="IPR032623">
    <property type="entry name" value="FecR_N"/>
</dbReference>
<keyword evidence="4" id="KW-1185">Reference proteome</keyword>
<organism evidence="3 4">
    <name type="scientific">Rubrivivax gelatinosus</name>
    <name type="common">Rhodocyclus gelatinosus</name>
    <name type="synonym">Rhodopseudomonas gelatinosa</name>
    <dbReference type="NCBI Taxonomy" id="28068"/>
    <lineage>
        <taxon>Bacteria</taxon>
        <taxon>Pseudomonadati</taxon>
        <taxon>Pseudomonadota</taxon>
        <taxon>Betaproteobacteria</taxon>
        <taxon>Burkholderiales</taxon>
        <taxon>Sphaerotilaceae</taxon>
        <taxon>Rubrivivax</taxon>
    </lineage>
</organism>
<evidence type="ECO:0000313" key="3">
    <source>
        <dbReference type="EMBL" id="MBK1715909.1"/>
    </source>
</evidence>
<evidence type="ECO:0000259" key="2">
    <source>
        <dbReference type="Pfam" id="PF16220"/>
    </source>
</evidence>
<dbReference type="InterPro" id="IPR006860">
    <property type="entry name" value="FecR"/>
</dbReference>
<protein>
    <recommendedName>
        <fullName evidence="5">FecR family protein</fullName>
    </recommendedName>
</protein>
<dbReference type="PIRSF" id="PIRSF018266">
    <property type="entry name" value="FecR"/>
    <property type="match status" value="1"/>
</dbReference>
<evidence type="ECO:0000259" key="1">
    <source>
        <dbReference type="Pfam" id="PF04773"/>
    </source>
</evidence>
<comment type="caution">
    <text evidence="3">The sequence shown here is derived from an EMBL/GenBank/DDBJ whole genome shotgun (WGS) entry which is preliminary data.</text>
</comment>
<feature type="domain" description="FecR N-terminal" evidence="2">
    <location>
        <begin position="2"/>
        <end position="44"/>
    </location>
</feature>
<dbReference type="Proteomes" id="UP001041814">
    <property type="component" value="Unassembled WGS sequence"/>
</dbReference>
<evidence type="ECO:0008006" key="5">
    <source>
        <dbReference type="Google" id="ProtNLM"/>
    </source>
</evidence>
<proteinExistence type="predicted"/>
<dbReference type="Pfam" id="PF16220">
    <property type="entry name" value="DUF4880"/>
    <property type="match status" value="1"/>
</dbReference>
<dbReference type="PANTHER" id="PTHR30273:SF2">
    <property type="entry name" value="PROTEIN FECR"/>
    <property type="match status" value="1"/>
</dbReference>
<dbReference type="Pfam" id="PF04773">
    <property type="entry name" value="FecR"/>
    <property type="match status" value="1"/>
</dbReference>
<dbReference type="PANTHER" id="PTHR30273">
    <property type="entry name" value="PERIPLASMIC SIGNAL SENSOR AND SIGMA FACTOR ACTIVATOR FECR-RELATED"/>
    <property type="match status" value="1"/>
</dbReference>
<dbReference type="Gene3D" id="2.60.120.1440">
    <property type="match status" value="1"/>
</dbReference>
<sequence>MQQAADWFARLRDGAAGEAEHAAWRRWYDAAAEHRQAWAFVERVGSRFAPIRATPDPRLAAAALQAAAAPRLRRRGVVFGAAALAGGLSGWTLWRDPALAAPLLALWADERSAVGELREIVLADGSRVWLASASAFDRDYGRSLRRLRLLAGEMLVRTGADERAFVVDLPQGRLRALGTRFTVRLEDDGLGLVAVHAGAVELRAAAGGTVRRVQAGEQLRFDAAGAGPLQPVDPAREAWTRGLLIARAMPLAQVVAELQRWHRGRITLAPEIAALPVFGSYPLRDAGRTLAMLSSVMPIGVRRPLPGWTRVEPAPGR</sequence>
<reference evidence="3" key="1">
    <citation type="submission" date="2017-08" db="EMBL/GenBank/DDBJ databases">
        <authorList>
            <person name="Imhoff J.F."/>
            <person name="Rahn T."/>
            <person name="Kuenzel S."/>
            <person name="Neulinger S.C."/>
        </authorList>
    </citation>
    <scope>NUCLEOTIDE SEQUENCE</scope>
    <source>
        <strain evidence="3">IM 151</strain>
    </source>
</reference>
<dbReference type="EMBL" id="NRRU01000176">
    <property type="protein sequence ID" value="MBK1715909.1"/>
    <property type="molecule type" value="Genomic_DNA"/>
</dbReference>
<dbReference type="InterPro" id="IPR012373">
    <property type="entry name" value="Ferrdict_sens_TM"/>
</dbReference>